<dbReference type="eggNOG" id="COG2267">
    <property type="taxonomic scope" value="Bacteria"/>
</dbReference>
<evidence type="ECO:0000313" key="3">
    <source>
        <dbReference type="Proteomes" id="UP000002791"/>
    </source>
</evidence>
<name>H5XHS0_9PSEU</name>
<dbReference type="Pfam" id="PF00561">
    <property type="entry name" value="Abhydrolase_1"/>
    <property type="match status" value="1"/>
</dbReference>
<reference evidence="2 3" key="1">
    <citation type="submission" date="2011-11" db="EMBL/GenBank/DDBJ databases">
        <title>The Noncontiguous Finished sequence of Saccharomonospora cyanea NA-134.</title>
        <authorList>
            <consortium name="US DOE Joint Genome Institute"/>
            <person name="Lucas S."/>
            <person name="Han J."/>
            <person name="Lapidus A."/>
            <person name="Cheng J.-F."/>
            <person name="Goodwin L."/>
            <person name="Pitluck S."/>
            <person name="Peters L."/>
            <person name="Ovchinnikova G."/>
            <person name="Lu M."/>
            <person name="Detter J.C."/>
            <person name="Han C."/>
            <person name="Tapia R."/>
            <person name="Land M."/>
            <person name="Hauser L."/>
            <person name="Kyrpides N."/>
            <person name="Ivanova N."/>
            <person name="Pagani I."/>
            <person name="Brambilla E.-M."/>
            <person name="Klenk H.-P."/>
            <person name="Woyke T."/>
        </authorList>
    </citation>
    <scope>NUCLEOTIDE SEQUENCE [LARGE SCALE GENOMIC DNA]</scope>
    <source>
        <strain evidence="2 3">NA-134</strain>
    </source>
</reference>
<dbReference type="RefSeq" id="WP_005458747.1">
    <property type="nucleotide sequence ID" value="NZ_CM001440.1"/>
</dbReference>
<accession>H5XHS0</accession>
<dbReference type="HOGENOM" id="CLU_020336_50_2_11"/>
<evidence type="ECO:0000313" key="2">
    <source>
        <dbReference type="EMBL" id="EHR62779.1"/>
    </source>
</evidence>
<evidence type="ECO:0000259" key="1">
    <source>
        <dbReference type="Pfam" id="PF00561"/>
    </source>
</evidence>
<dbReference type="PANTHER" id="PTHR43798:SF33">
    <property type="entry name" value="HYDROLASE, PUTATIVE (AFU_ORTHOLOGUE AFUA_2G14860)-RELATED"/>
    <property type="match status" value="1"/>
</dbReference>
<gene>
    <name evidence="2" type="ORF">SaccyDRAFT_3955</name>
</gene>
<dbReference type="GO" id="GO:0016020">
    <property type="term" value="C:membrane"/>
    <property type="evidence" value="ECO:0007669"/>
    <property type="project" value="TreeGrafter"/>
</dbReference>
<sequence length="260" mass="27272">MIDNFATSTRGSGPGLLLAHGAGGGVEANFAPLIDELARTHTVIGSDYPGSGATPRSTTPLSLDGLADSLVAAAVRAGVPRFTVLGYSLGTAVAVRAATRHPERVTGLILTAGFSRLDNRMRLGIEIWRRLLDGDRRTLAEFLTYAATDPVRLAELTPEALGRAVENLAATIPPGSPEHVDLVASVDTRAELPRISVPTLVVATTRDQLVSADLGRELAHGIPGARLVEIDCGHAIGAEAPAEWLKVVTDFLRRPQAADA</sequence>
<dbReference type="GO" id="GO:0016787">
    <property type="term" value="F:hydrolase activity"/>
    <property type="evidence" value="ECO:0007669"/>
    <property type="project" value="UniProtKB-KW"/>
</dbReference>
<keyword evidence="3" id="KW-1185">Reference proteome</keyword>
<dbReference type="EMBL" id="CM001440">
    <property type="protein sequence ID" value="EHR62779.1"/>
    <property type="molecule type" value="Genomic_DNA"/>
</dbReference>
<feature type="domain" description="AB hydrolase-1" evidence="1">
    <location>
        <begin position="16"/>
        <end position="239"/>
    </location>
</feature>
<organism evidence="2 3">
    <name type="scientific">Saccharomonospora cyanea NA-134</name>
    <dbReference type="NCBI Taxonomy" id="882082"/>
    <lineage>
        <taxon>Bacteria</taxon>
        <taxon>Bacillati</taxon>
        <taxon>Actinomycetota</taxon>
        <taxon>Actinomycetes</taxon>
        <taxon>Pseudonocardiales</taxon>
        <taxon>Pseudonocardiaceae</taxon>
        <taxon>Saccharomonospora</taxon>
    </lineage>
</organism>
<protein>
    <submittedName>
        <fullName evidence="2">Putative hydrolase or acyltransferase of alpha/beta superfamily</fullName>
    </submittedName>
</protein>
<keyword evidence="2" id="KW-0012">Acyltransferase</keyword>
<dbReference type="SUPFAM" id="SSF53474">
    <property type="entry name" value="alpha/beta-Hydrolases"/>
    <property type="match status" value="1"/>
</dbReference>
<dbReference type="Gene3D" id="3.40.50.1820">
    <property type="entry name" value="alpha/beta hydrolase"/>
    <property type="match status" value="1"/>
</dbReference>
<dbReference type="InterPro" id="IPR029058">
    <property type="entry name" value="AB_hydrolase_fold"/>
</dbReference>
<dbReference type="AlphaFoldDB" id="H5XHS0"/>
<dbReference type="PANTHER" id="PTHR43798">
    <property type="entry name" value="MONOACYLGLYCEROL LIPASE"/>
    <property type="match status" value="1"/>
</dbReference>
<dbReference type="STRING" id="882082.SaccyDRAFT_3955"/>
<proteinExistence type="predicted"/>
<keyword evidence="2" id="KW-0808">Transferase</keyword>
<dbReference type="InterPro" id="IPR050266">
    <property type="entry name" value="AB_hydrolase_sf"/>
</dbReference>
<dbReference type="OrthoDB" id="4944883at2"/>
<dbReference type="PRINTS" id="PR00111">
    <property type="entry name" value="ABHYDROLASE"/>
</dbReference>
<dbReference type="GO" id="GO:0016746">
    <property type="term" value="F:acyltransferase activity"/>
    <property type="evidence" value="ECO:0007669"/>
    <property type="project" value="UniProtKB-KW"/>
</dbReference>
<dbReference type="InterPro" id="IPR000073">
    <property type="entry name" value="AB_hydrolase_1"/>
</dbReference>
<dbReference type="Proteomes" id="UP000002791">
    <property type="component" value="Chromosome"/>
</dbReference>
<keyword evidence="2" id="KW-0378">Hydrolase</keyword>